<evidence type="ECO:0000313" key="1">
    <source>
        <dbReference type="EMBL" id="CAE7228419.1"/>
    </source>
</evidence>
<organism evidence="1 2">
    <name type="scientific">Symbiodinium natans</name>
    <dbReference type="NCBI Taxonomy" id="878477"/>
    <lineage>
        <taxon>Eukaryota</taxon>
        <taxon>Sar</taxon>
        <taxon>Alveolata</taxon>
        <taxon>Dinophyceae</taxon>
        <taxon>Suessiales</taxon>
        <taxon>Symbiodiniaceae</taxon>
        <taxon>Symbiodinium</taxon>
    </lineage>
</organism>
<proteinExistence type="predicted"/>
<dbReference type="EMBL" id="CAJNDS010000692">
    <property type="protein sequence ID" value="CAE7228419.1"/>
    <property type="molecule type" value="Genomic_DNA"/>
</dbReference>
<sequence>MENPGSMSGAAALISRLQQYAQERVAGARATILTNLEKATGLPVVMDVALPGAAYFSVAAGGLCDVLNLLGDDIVKVDRFVGASGGACSLFLILANDKRGATQQDAAPAGRCPSADLLLQSYLEYAESEGSSGLQRSLSAFWQAVGGVSSFWEEKYRALLSEEPAWSAVRARGFCAVAARPLRQQMFGAARDSGAVYHAVGDNYIFHNFVEKEEAVQAFVATGEATAKGFTRGIRVLAGEPRLSVKQPGSQEMEQGLPASFCDGGRPANFDALHSGRSPNSLLYYNTWFESASEAAFCTPASIEHLYKRGVDRTIDCLLSSSLSSPAPGAPNVARTGGPAKDSMVLALAGADPVAEMAKIGAKTSLYGGSFVNLAAKEIREQQSLA</sequence>
<dbReference type="AlphaFoldDB" id="A0A812KDK5"/>
<gene>
    <name evidence="1" type="primary">slc35b1</name>
    <name evidence="1" type="ORF">SNAT2548_LOCUS9096</name>
</gene>
<dbReference type="Proteomes" id="UP000604046">
    <property type="component" value="Unassembled WGS sequence"/>
</dbReference>
<dbReference type="OrthoDB" id="409661at2759"/>
<reference evidence="1" key="1">
    <citation type="submission" date="2021-02" db="EMBL/GenBank/DDBJ databases">
        <authorList>
            <person name="Dougan E. K."/>
            <person name="Rhodes N."/>
            <person name="Thang M."/>
            <person name="Chan C."/>
        </authorList>
    </citation>
    <scope>NUCLEOTIDE SEQUENCE</scope>
</reference>
<protein>
    <submittedName>
        <fullName evidence="1">Slc35b1 protein</fullName>
    </submittedName>
</protein>
<evidence type="ECO:0000313" key="2">
    <source>
        <dbReference type="Proteomes" id="UP000604046"/>
    </source>
</evidence>
<keyword evidence="2" id="KW-1185">Reference proteome</keyword>
<name>A0A812KDK5_9DINO</name>
<accession>A0A812KDK5</accession>
<comment type="caution">
    <text evidence="1">The sequence shown here is derived from an EMBL/GenBank/DDBJ whole genome shotgun (WGS) entry which is preliminary data.</text>
</comment>